<evidence type="ECO:0000313" key="3">
    <source>
        <dbReference type="EMBL" id="DBA05143.1"/>
    </source>
</evidence>
<dbReference type="SUPFAM" id="SSF54160">
    <property type="entry name" value="Chromo domain-like"/>
    <property type="match status" value="1"/>
</dbReference>
<feature type="region of interest" description="Disordered" evidence="1">
    <location>
        <begin position="1"/>
        <end position="84"/>
    </location>
</feature>
<dbReference type="Pfam" id="PF00385">
    <property type="entry name" value="Chromo"/>
    <property type="match status" value="1"/>
</dbReference>
<evidence type="ECO:0000313" key="4">
    <source>
        <dbReference type="Proteomes" id="UP001146120"/>
    </source>
</evidence>
<name>A0AAV2ZCH1_9STRA</name>
<dbReference type="InterPro" id="IPR000953">
    <property type="entry name" value="Chromo/chromo_shadow_dom"/>
</dbReference>
<dbReference type="Proteomes" id="UP001146120">
    <property type="component" value="Unassembled WGS sequence"/>
</dbReference>
<gene>
    <name evidence="3" type="ORF">N0F65_004993</name>
</gene>
<protein>
    <recommendedName>
        <fullName evidence="2">Chromo domain-containing protein</fullName>
    </recommendedName>
</protein>
<dbReference type="EMBL" id="DAKRPA010000002">
    <property type="protein sequence ID" value="DBA05143.1"/>
    <property type="molecule type" value="Genomic_DNA"/>
</dbReference>
<organism evidence="3 4">
    <name type="scientific">Lagenidium giganteum</name>
    <dbReference type="NCBI Taxonomy" id="4803"/>
    <lineage>
        <taxon>Eukaryota</taxon>
        <taxon>Sar</taxon>
        <taxon>Stramenopiles</taxon>
        <taxon>Oomycota</taxon>
        <taxon>Peronosporomycetes</taxon>
        <taxon>Pythiales</taxon>
        <taxon>Pythiaceae</taxon>
    </lineage>
</organism>
<evidence type="ECO:0000259" key="2">
    <source>
        <dbReference type="PROSITE" id="PS50013"/>
    </source>
</evidence>
<dbReference type="SMART" id="SM00298">
    <property type="entry name" value="CHROMO"/>
    <property type="match status" value="1"/>
</dbReference>
<dbReference type="AlphaFoldDB" id="A0AAV2ZCH1"/>
<feature type="compositionally biased region" description="Low complexity" evidence="1">
    <location>
        <begin position="66"/>
        <end position="76"/>
    </location>
</feature>
<dbReference type="CDD" id="cd00024">
    <property type="entry name" value="CD_CSD"/>
    <property type="match status" value="1"/>
</dbReference>
<proteinExistence type="predicted"/>
<sequence length="137" mass="15587">MLDGPAKRVHFAAQADQGEQSAHQWRSSRPRAPRAQTPRRDGRRQGTVPPSSARPRRNAHGDRSQLARQARRAPAPILDSEGQRHYHVECVLDHRGSHPHRQLLVKWLGYEQPTWESEATLLIDAPDVVADYRRSAQ</sequence>
<feature type="domain" description="Chromo" evidence="2">
    <location>
        <begin position="86"/>
        <end position="137"/>
    </location>
</feature>
<reference evidence="3" key="2">
    <citation type="journal article" date="2023" name="Microbiol Resour">
        <title>Decontamination and Annotation of the Draft Genome Sequence of the Oomycete Lagenidium giganteum ARSEF 373.</title>
        <authorList>
            <person name="Morgan W.R."/>
            <person name="Tartar A."/>
        </authorList>
    </citation>
    <scope>NUCLEOTIDE SEQUENCE</scope>
    <source>
        <strain evidence="3">ARSEF 373</strain>
    </source>
</reference>
<accession>A0AAV2ZCH1</accession>
<comment type="caution">
    <text evidence="3">The sequence shown here is derived from an EMBL/GenBank/DDBJ whole genome shotgun (WGS) entry which is preliminary data.</text>
</comment>
<dbReference type="PROSITE" id="PS50013">
    <property type="entry name" value="CHROMO_2"/>
    <property type="match status" value="1"/>
</dbReference>
<reference evidence="3" key="1">
    <citation type="submission" date="2022-11" db="EMBL/GenBank/DDBJ databases">
        <authorList>
            <person name="Morgan W.R."/>
            <person name="Tartar A."/>
        </authorList>
    </citation>
    <scope>NUCLEOTIDE SEQUENCE</scope>
    <source>
        <strain evidence="3">ARSEF 373</strain>
    </source>
</reference>
<dbReference type="InterPro" id="IPR016197">
    <property type="entry name" value="Chromo-like_dom_sf"/>
</dbReference>
<dbReference type="Gene3D" id="2.40.50.40">
    <property type="match status" value="1"/>
</dbReference>
<evidence type="ECO:0000256" key="1">
    <source>
        <dbReference type="SAM" id="MobiDB-lite"/>
    </source>
</evidence>
<keyword evidence="4" id="KW-1185">Reference proteome</keyword>
<dbReference type="InterPro" id="IPR023780">
    <property type="entry name" value="Chromo_domain"/>
</dbReference>